<proteinExistence type="predicted"/>
<accession>A0ABU0C144</accession>
<name>A0ABU0C144_9BRAD</name>
<organism evidence="2 3">
    <name type="scientific">Rhodopseudomonas julia</name>
    <dbReference type="NCBI Taxonomy" id="200617"/>
    <lineage>
        <taxon>Bacteria</taxon>
        <taxon>Pseudomonadati</taxon>
        <taxon>Pseudomonadota</taxon>
        <taxon>Alphaproteobacteria</taxon>
        <taxon>Hyphomicrobiales</taxon>
        <taxon>Nitrobacteraceae</taxon>
        <taxon>Rhodopseudomonas</taxon>
    </lineage>
</organism>
<comment type="caution">
    <text evidence="2">The sequence shown here is derived from an EMBL/GenBank/DDBJ whole genome shotgun (WGS) entry which is preliminary data.</text>
</comment>
<evidence type="ECO:0000313" key="3">
    <source>
        <dbReference type="Proteomes" id="UP001230253"/>
    </source>
</evidence>
<evidence type="ECO:0000313" key="2">
    <source>
        <dbReference type="EMBL" id="MDQ0324238.1"/>
    </source>
</evidence>
<protein>
    <submittedName>
        <fullName evidence="2">Uncharacterized protein</fullName>
    </submittedName>
</protein>
<dbReference type="Proteomes" id="UP001230253">
    <property type="component" value="Unassembled WGS sequence"/>
</dbReference>
<reference evidence="2 3" key="1">
    <citation type="submission" date="2023-07" db="EMBL/GenBank/DDBJ databases">
        <title>Genomic Encyclopedia of Type Strains, Phase IV (KMG-IV): sequencing the most valuable type-strain genomes for metagenomic binning, comparative biology and taxonomic classification.</title>
        <authorList>
            <person name="Goeker M."/>
        </authorList>
    </citation>
    <scope>NUCLEOTIDE SEQUENCE [LARGE SCALE GENOMIC DNA]</scope>
    <source>
        <strain evidence="2 3">DSM 11549</strain>
    </source>
</reference>
<sequence>MGRTPSEGAADAKKAPAKRRSTVKDLRRPARCAALPVSLCRRHCYSSANEGAVSTSRPREEST</sequence>
<dbReference type="EMBL" id="JAUSUK010000001">
    <property type="protein sequence ID" value="MDQ0324238.1"/>
    <property type="molecule type" value="Genomic_DNA"/>
</dbReference>
<keyword evidence="3" id="KW-1185">Reference proteome</keyword>
<gene>
    <name evidence="2" type="ORF">J2R99_000087</name>
</gene>
<feature type="region of interest" description="Disordered" evidence="1">
    <location>
        <begin position="1"/>
        <end position="28"/>
    </location>
</feature>
<evidence type="ECO:0000256" key="1">
    <source>
        <dbReference type="SAM" id="MobiDB-lite"/>
    </source>
</evidence>